<keyword evidence="1" id="KW-0812">Transmembrane</keyword>
<dbReference type="Pfam" id="PF08487">
    <property type="entry name" value="VIT"/>
    <property type="match status" value="1"/>
</dbReference>
<dbReference type="Proteomes" id="UP001204798">
    <property type="component" value="Unassembled WGS sequence"/>
</dbReference>
<dbReference type="PANTHER" id="PTHR10338:SF108">
    <property type="entry name" value="INTER-ALPHA-TRYPSIN INHIBITOR HEAVY CHAIN H4-LIKE PROTEIN"/>
    <property type="match status" value="1"/>
</dbReference>
<sequence length="810" mass="90273">MRWVLTAMLSLLAAAPVWACGIVLPPPDDRPPIPRPTPVPGFSIRFRHMEATIVDGVVQVNARQAFVNEAPYQREGIYLFPAPENAAVNRLALVIDGKTYEAELLSRDEAVRTYERIVGARRDPALLEFVNRQTFRLRIFPFPPQGQREVIVRYDQLLRRQGNTYRFVYPLRVERLSDKPVREASITVRIRSRLPIKTVYSPTHPISVRRPNEREAIVTYEASNVREQDDFVLYYSVAEGEFGATLLPYRNRPDRDGYFLLFLSPQLEWEQSKVLPKDIVFVFDRTGSMSGEKIEQAKEALKFCIERLNSDDRFNVIAFNESPDLLWRDLRLATEGNKREAIRFAEQLTAQGGTNINEALLTALPLLADRERPRFVMFLTDGLPTVGETNVDRILANVRKANEAKARIFVFGVGYDVNAVFLDRLANENGGASIYVRPNESVEAKIADLFSLLSEPVLTDVQVTFGGVRVRDVYPKQVPDLFKGTEVVLAGAYAEGGKATVRVTGKVGGKERTFTFNLEFPDRETEHDFVPRIWAARKIGYLLDELATRGRSPELIDEIVRLSKEFGVLTEFTAFLVTEPTVPLADLRTRVDMELRRAAEARTGTWAVAQAINRQVLQRATANYDLAMGNQAPVRQQAGMAMHGLGGVLGGYGGFSVPGAAGPPAQVIVGRSGEVQAITGMQVVGNRTFAQRGRQWVDLRFDPQKQQVIKVRQFSKAVMQLIEVRPDLAKFIALGEDVIIAVDDKLAVQIGAEGKTELSDDDLKLLKASAPTSVSNRESHGGGQSNSLFAAILVAVGTTLFAFAKRLLLC</sequence>
<keyword evidence="6" id="KW-1185">Reference proteome</keyword>
<dbReference type="InterPro" id="IPR050934">
    <property type="entry name" value="ITIH"/>
</dbReference>
<evidence type="ECO:0000313" key="6">
    <source>
        <dbReference type="Proteomes" id="UP001204798"/>
    </source>
</evidence>
<evidence type="ECO:0000313" key="5">
    <source>
        <dbReference type="EMBL" id="MCS3917772.1"/>
    </source>
</evidence>
<feature type="signal peptide" evidence="2">
    <location>
        <begin position="1"/>
        <end position="19"/>
    </location>
</feature>
<dbReference type="Gene3D" id="3.40.50.410">
    <property type="entry name" value="von Willebrand factor, type A domain"/>
    <property type="match status" value="1"/>
</dbReference>
<reference evidence="5 6" key="1">
    <citation type="submission" date="2022-08" db="EMBL/GenBank/DDBJ databases">
        <title>Bacterial and archaeal communities from various locations to study Microbial Dark Matter (Phase II).</title>
        <authorList>
            <person name="Stepanauskas R."/>
        </authorList>
    </citation>
    <scope>NUCLEOTIDE SEQUENCE [LARGE SCALE GENOMIC DNA]</scope>
    <source>
        <strain evidence="5 6">PD1</strain>
    </source>
</reference>
<evidence type="ECO:0000256" key="1">
    <source>
        <dbReference type="SAM" id="Phobius"/>
    </source>
</evidence>
<dbReference type="RefSeq" id="WP_259092291.1">
    <property type="nucleotide sequence ID" value="NZ_CP130454.1"/>
</dbReference>
<dbReference type="InterPro" id="IPR002035">
    <property type="entry name" value="VWF_A"/>
</dbReference>
<comment type="caution">
    <text evidence="5">The sequence shown here is derived from an EMBL/GenBank/DDBJ whole genome shotgun (WGS) entry which is preliminary data.</text>
</comment>
<proteinExistence type="predicted"/>
<evidence type="ECO:0000259" key="4">
    <source>
        <dbReference type="PROSITE" id="PS51468"/>
    </source>
</evidence>
<feature type="domain" description="VIT" evidence="4">
    <location>
        <begin position="28"/>
        <end position="156"/>
    </location>
</feature>
<name>A0ABT2EIM1_9BACT</name>
<dbReference type="PROSITE" id="PS50234">
    <property type="entry name" value="VWFA"/>
    <property type="match status" value="1"/>
</dbReference>
<dbReference type="PROSITE" id="PS51468">
    <property type="entry name" value="VIT"/>
    <property type="match status" value="1"/>
</dbReference>
<accession>A0ABT2EIM1</accession>
<evidence type="ECO:0000259" key="3">
    <source>
        <dbReference type="PROSITE" id="PS50234"/>
    </source>
</evidence>
<dbReference type="InterPro" id="IPR036465">
    <property type="entry name" value="vWFA_dom_sf"/>
</dbReference>
<dbReference type="SMART" id="SM00327">
    <property type="entry name" value="VWA"/>
    <property type="match status" value="1"/>
</dbReference>
<keyword evidence="1" id="KW-1133">Transmembrane helix</keyword>
<feature type="chain" id="PRO_5047136244" evidence="2">
    <location>
        <begin position="20"/>
        <end position="810"/>
    </location>
</feature>
<dbReference type="InterPro" id="IPR013694">
    <property type="entry name" value="VIT"/>
</dbReference>
<feature type="domain" description="VWFA" evidence="3">
    <location>
        <begin position="278"/>
        <end position="453"/>
    </location>
</feature>
<organism evidence="5 6">
    <name type="scientific">Candidatus Fervidibacter sacchari</name>
    <dbReference type="NCBI Taxonomy" id="1448929"/>
    <lineage>
        <taxon>Bacteria</taxon>
        <taxon>Candidatus Fervidibacterota</taxon>
        <taxon>Candidatus Fervidibacter</taxon>
    </lineage>
</organism>
<keyword evidence="2" id="KW-0732">Signal</keyword>
<keyword evidence="1" id="KW-0472">Membrane</keyword>
<dbReference type="SUPFAM" id="SSF53300">
    <property type="entry name" value="vWA-like"/>
    <property type="match status" value="1"/>
</dbReference>
<dbReference type="PANTHER" id="PTHR10338">
    <property type="entry name" value="INTER-ALPHA-TRYPSIN INHIBITOR HEAVY CHAIN FAMILY MEMBER"/>
    <property type="match status" value="1"/>
</dbReference>
<dbReference type="Pfam" id="PF13768">
    <property type="entry name" value="VWA_3"/>
    <property type="match status" value="1"/>
</dbReference>
<dbReference type="EMBL" id="JANUCP010000001">
    <property type="protein sequence ID" value="MCS3917772.1"/>
    <property type="molecule type" value="Genomic_DNA"/>
</dbReference>
<protein>
    <submittedName>
        <fullName evidence="5">Ca-activated chloride channel family protein</fullName>
    </submittedName>
</protein>
<feature type="transmembrane region" description="Helical" evidence="1">
    <location>
        <begin position="787"/>
        <end position="804"/>
    </location>
</feature>
<gene>
    <name evidence="5" type="ORF">M2350_000169</name>
</gene>
<evidence type="ECO:0000256" key="2">
    <source>
        <dbReference type="SAM" id="SignalP"/>
    </source>
</evidence>